<keyword evidence="3" id="KW-1185">Reference proteome</keyword>
<evidence type="ECO:0000256" key="1">
    <source>
        <dbReference type="SAM" id="Coils"/>
    </source>
</evidence>
<dbReference type="EMBL" id="JNBR01002297">
    <property type="protein sequence ID" value="OQR83168.1"/>
    <property type="molecule type" value="Genomic_DNA"/>
</dbReference>
<organism evidence="2 3">
    <name type="scientific">Achlya hypogyna</name>
    <name type="common">Oomycete</name>
    <name type="synonym">Protoachlya hypogyna</name>
    <dbReference type="NCBI Taxonomy" id="1202772"/>
    <lineage>
        <taxon>Eukaryota</taxon>
        <taxon>Sar</taxon>
        <taxon>Stramenopiles</taxon>
        <taxon>Oomycota</taxon>
        <taxon>Saprolegniomycetes</taxon>
        <taxon>Saprolegniales</taxon>
        <taxon>Achlyaceae</taxon>
        <taxon>Achlya</taxon>
    </lineage>
</organism>
<evidence type="ECO:0000313" key="3">
    <source>
        <dbReference type="Proteomes" id="UP000243579"/>
    </source>
</evidence>
<gene>
    <name evidence="2" type="ORF">ACHHYP_15046</name>
</gene>
<reference evidence="2 3" key="1">
    <citation type="journal article" date="2014" name="Genome Biol. Evol.">
        <title>The secreted proteins of Achlya hypogyna and Thraustotheca clavata identify the ancestral oomycete secretome and reveal gene acquisitions by horizontal gene transfer.</title>
        <authorList>
            <person name="Misner I."/>
            <person name="Blouin N."/>
            <person name="Leonard G."/>
            <person name="Richards T.A."/>
            <person name="Lane C.E."/>
        </authorList>
    </citation>
    <scope>NUCLEOTIDE SEQUENCE [LARGE SCALE GENOMIC DNA]</scope>
    <source>
        <strain evidence="2 3">ATCC 48635</strain>
    </source>
</reference>
<keyword evidence="1" id="KW-0175">Coiled coil</keyword>
<feature type="coiled-coil region" evidence="1">
    <location>
        <begin position="55"/>
        <end position="89"/>
    </location>
</feature>
<sequence>MVAGSNHPSVVAPDASTPWFVKKEFALSPLVISAPTVDAKLPALSADLKLSSPTFLTLANQTRQLQRELAEAQATIRALTLEKEAAVSTIAALRTANAAQSTAIQQLTAMHATSIQKLEARAKAAEQQVLLEAASGLSSRMALFDLDLELLRLRAAHEDKCTQLELSNAKLLRDVAFFMEQRAELLDEKDVHETVIRTLHARMSYFKARMLELQAQVLLLTYVPDEPAPAVLPAPATALVPKPKTKTRTLRRSAQMRMYSSKVVASLVKEAAWYLSYTQTLEAKRKQQQRKSRSTRRLKSRLLALLPSPTCEHPVSVLV</sequence>
<accession>A0A1V9YBV0</accession>
<evidence type="ECO:0000313" key="2">
    <source>
        <dbReference type="EMBL" id="OQR83168.1"/>
    </source>
</evidence>
<dbReference type="Proteomes" id="UP000243579">
    <property type="component" value="Unassembled WGS sequence"/>
</dbReference>
<name>A0A1V9YBV0_ACHHY</name>
<protein>
    <submittedName>
        <fullName evidence="2">Uncharacterized protein</fullName>
    </submittedName>
</protein>
<comment type="caution">
    <text evidence="2">The sequence shown here is derived from an EMBL/GenBank/DDBJ whole genome shotgun (WGS) entry which is preliminary data.</text>
</comment>
<dbReference type="OrthoDB" id="10363527at2759"/>
<dbReference type="AlphaFoldDB" id="A0A1V9YBV0"/>
<proteinExistence type="predicted"/>